<dbReference type="SUPFAM" id="SSF103088">
    <property type="entry name" value="OmpA-like"/>
    <property type="match status" value="1"/>
</dbReference>
<keyword evidence="1" id="KW-0472">Membrane</keyword>
<dbReference type="STRING" id="1121416.SAMN02745220_04343"/>
<dbReference type="AlphaFoldDB" id="A0A1M7YHE3"/>
<dbReference type="InterPro" id="IPR036737">
    <property type="entry name" value="OmpA-like_sf"/>
</dbReference>
<gene>
    <name evidence="3" type="ORF">SAMN02745220_04343</name>
</gene>
<dbReference type="InterPro" id="IPR006665">
    <property type="entry name" value="OmpA-like"/>
</dbReference>
<reference evidence="3 4" key="1">
    <citation type="submission" date="2016-12" db="EMBL/GenBank/DDBJ databases">
        <authorList>
            <person name="Song W.-J."/>
            <person name="Kurnit D.M."/>
        </authorList>
    </citation>
    <scope>NUCLEOTIDE SEQUENCE [LARGE SCALE GENOMIC DNA]</scope>
    <source>
        <strain evidence="3 4">DSM 18488</strain>
    </source>
</reference>
<organism evidence="3 4">
    <name type="scientific">Desulfopila aestuarii DSM 18488</name>
    <dbReference type="NCBI Taxonomy" id="1121416"/>
    <lineage>
        <taxon>Bacteria</taxon>
        <taxon>Pseudomonadati</taxon>
        <taxon>Thermodesulfobacteriota</taxon>
        <taxon>Desulfobulbia</taxon>
        <taxon>Desulfobulbales</taxon>
        <taxon>Desulfocapsaceae</taxon>
        <taxon>Desulfopila</taxon>
    </lineage>
</organism>
<feature type="domain" description="OmpA-like" evidence="2">
    <location>
        <begin position="75"/>
        <end position="185"/>
    </location>
</feature>
<proteinExistence type="predicted"/>
<evidence type="ECO:0000313" key="3">
    <source>
        <dbReference type="EMBL" id="SHO52052.1"/>
    </source>
</evidence>
<dbReference type="Pfam" id="PF00691">
    <property type="entry name" value="OmpA"/>
    <property type="match status" value="1"/>
</dbReference>
<evidence type="ECO:0000313" key="4">
    <source>
        <dbReference type="Proteomes" id="UP000184603"/>
    </source>
</evidence>
<sequence>MLSEKLALLQAIFVSISMILPIISQGATLEISKEEYVYQMELTQNVSVETFVISHVAKQKASLEEGPFFERSSASSFARFTKPIIVYFQIDNPVISSLEFQKIRSGLLTQNISRKTPLVVTGYTCQKGPARFNEWLSIERAKAVGAVLRKEGYTVARVEGRGAANLVSKNYYPINRRVEITALDQ</sequence>
<evidence type="ECO:0000259" key="2">
    <source>
        <dbReference type="PROSITE" id="PS51123"/>
    </source>
</evidence>
<dbReference type="OrthoDB" id="9805566at2"/>
<dbReference type="EMBL" id="FRFE01000031">
    <property type="protein sequence ID" value="SHO52052.1"/>
    <property type="molecule type" value="Genomic_DNA"/>
</dbReference>
<dbReference type="Gene3D" id="3.30.1330.60">
    <property type="entry name" value="OmpA-like domain"/>
    <property type="match status" value="1"/>
</dbReference>
<dbReference type="Proteomes" id="UP000184603">
    <property type="component" value="Unassembled WGS sequence"/>
</dbReference>
<dbReference type="RefSeq" id="WP_073615756.1">
    <property type="nucleotide sequence ID" value="NZ_FRFE01000031.1"/>
</dbReference>
<accession>A0A1M7YHE3</accession>
<evidence type="ECO:0000256" key="1">
    <source>
        <dbReference type="PROSITE-ProRule" id="PRU00473"/>
    </source>
</evidence>
<protein>
    <submittedName>
        <fullName evidence="3">OmpA family protein</fullName>
    </submittedName>
</protein>
<keyword evidence="4" id="KW-1185">Reference proteome</keyword>
<name>A0A1M7YHE3_9BACT</name>
<dbReference type="GO" id="GO:0016020">
    <property type="term" value="C:membrane"/>
    <property type="evidence" value="ECO:0007669"/>
    <property type="project" value="UniProtKB-UniRule"/>
</dbReference>
<dbReference type="PROSITE" id="PS51123">
    <property type="entry name" value="OMPA_2"/>
    <property type="match status" value="1"/>
</dbReference>